<dbReference type="VEuPathDB" id="FungiDB:A1O9_01066"/>
<sequence>MSIQLLLIVDHQLGLLQLVKDYTTAEFRNNVLAHAELGKLFDLPVVMTTSAETGPNGPLPKEITQMYPEAPLIRRNGEVNAWDNPDFRAAVEATGRTQIILGGIVTEVCTMFLALSLREAGYTVWANTEASGTATPKLAEDANRRMEGAGVHLTGMFGIAMFLMKDWRNTPGTAEVLPYLDKYFPAYGVVARAHGAAKQSCDIVPGEQQLLG</sequence>
<name>A0A072Q582_9EURO</name>
<dbReference type="PANTHER" id="PTHR43559">
    <property type="entry name" value="HYDROLASE YCAC-RELATED"/>
    <property type="match status" value="1"/>
</dbReference>
<proteinExistence type="inferred from homology"/>
<dbReference type="OrthoDB" id="167809at2759"/>
<dbReference type="Proteomes" id="UP000027920">
    <property type="component" value="Unassembled WGS sequence"/>
</dbReference>
<dbReference type="InterPro" id="IPR053152">
    <property type="entry name" value="Hydrolase_YcaC-like"/>
</dbReference>
<evidence type="ECO:0000313" key="4">
    <source>
        <dbReference type="Proteomes" id="UP000027920"/>
    </source>
</evidence>
<dbReference type="PANTHER" id="PTHR43559:SF3">
    <property type="entry name" value="HYDROLASE YCAC-RELATED"/>
    <property type="match status" value="1"/>
</dbReference>
<protein>
    <recommendedName>
        <fullName evidence="2">Isochorismatase-like domain-containing protein</fullName>
    </recommendedName>
</protein>
<evidence type="ECO:0000313" key="3">
    <source>
        <dbReference type="EMBL" id="KEF63090.1"/>
    </source>
</evidence>
<reference evidence="3 4" key="1">
    <citation type="submission" date="2013-03" db="EMBL/GenBank/DDBJ databases">
        <title>The Genome Sequence of Exophiala aquamarina CBS 119918.</title>
        <authorList>
            <consortium name="The Broad Institute Genomics Platform"/>
            <person name="Cuomo C."/>
            <person name="de Hoog S."/>
            <person name="Gorbushina A."/>
            <person name="Walker B."/>
            <person name="Young S.K."/>
            <person name="Zeng Q."/>
            <person name="Gargeya S."/>
            <person name="Fitzgerald M."/>
            <person name="Haas B."/>
            <person name="Abouelleil A."/>
            <person name="Allen A.W."/>
            <person name="Alvarado L."/>
            <person name="Arachchi H.M."/>
            <person name="Berlin A.M."/>
            <person name="Chapman S.B."/>
            <person name="Gainer-Dewar J."/>
            <person name="Goldberg J."/>
            <person name="Griggs A."/>
            <person name="Gujja S."/>
            <person name="Hansen M."/>
            <person name="Howarth C."/>
            <person name="Imamovic A."/>
            <person name="Ireland A."/>
            <person name="Larimer J."/>
            <person name="McCowan C."/>
            <person name="Murphy C."/>
            <person name="Pearson M."/>
            <person name="Poon T.W."/>
            <person name="Priest M."/>
            <person name="Roberts A."/>
            <person name="Saif S."/>
            <person name="Shea T."/>
            <person name="Sisk P."/>
            <person name="Sykes S."/>
            <person name="Wortman J."/>
            <person name="Nusbaum C."/>
            <person name="Birren B."/>
        </authorList>
    </citation>
    <scope>NUCLEOTIDE SEQUENCE [LARGE SCALE GENOMIC DNA]</scope>
    <source>
        <strain evidence="3 4">CBS 119918</strain>
    </source>
</reference>
<comment type="similarity">
    <text evidence="1">Belongs to the isochorismatase family.</text>
</comment>
<comment type="caution">
    <text evidence="3">The sequence shown here is derived from an EMBL/GenBank/DDBJ whole genome shotgun (WGS) entry which is preliminary data.</text>
</comment>
<dbReference type="AlphaFoldDB" id="A0A072Q582"/>
<evidence type="ECO:0000256" key="1">
    <source>
        <dbReference type="ARBA" id="ARBA00006336"/>
    </source>
</evidence>
<dbReference type="Pfam" id="PF00857">
    <property type="entry name" value="Isochorismatase"/>
    <property type="match status" value="1"/>
</dbReference>
<gene>
    <name evidence="3" type="ORF">A1O9_01066</name>
</gene>
<dbReference type="Gene3D" id="3.40.50.850">
    <property type="entry name" value="Isochorismatase-like"/>
    <property type="match status" value="1"/>
</dbReference>
<organism evidence="3 4">
    <name type="scientific">Exophiala aquamarina CBS 119918</name>
    <dbReference type="NCBI Taxonomy" id="1182545"/>
    <lineage>
        <taxon>Eukaryota</taxon>
        <taxon>Fungi</taxon>
        <taxon>Dikarya</taxon>
        <taxon>Ascomycota</taxon>
        <taxon>Pezizomycotina</taxon>
        <taxon>Eurotiomycetes</taxon>
        <taxon>Chaetothyriomycetidae</taxon>
        <taxon>Chaetothyriales</taxon>
        <taxon>Herpotrichiellaceae</taxon>
        <taxon>Exophiala</taxon>
    </lineage>
</organism>
<dbReference type="HOGENOM" id="CLU_066901_1_1_1"/>
<evidence type="ECO:0000259" key="2">
    <source>
        <dbReference type="Pfam" id="PF00857"/>
    </source>
</evidence>
<accession>A0A072Q582</accession>
<dbReference type="GeneID" id="25276014"/>
<keyword evidence="4" id="KW-1185">Reference proteome</keyword>
<dbReference type="RefSeq" id="XP_013265680.1">
    <property type="nucleotide sequence ID" value="XM_013410226.1"/>
</dbReference>
<dbReference type="EMBL" id="AMGV01000001">
    <property type="protein sequence ID" value="KEF63090.1"/>
    <property type="molecule type" value="Genomic_DNA"/>
</dbReference>
<dbReference type="SUPFAM" id="SSF52499">
    <property type="entry name" value="Isochorismatase-like hydrolases"/>
    <property type="match status" value="1"/>
</dbReference>
<feature type="domain" description="Isochorismatase-like" evidence="2">
    <location>
        <begin position="5"/>
        <end position="154"/>
    </location>
</feature>
<dbReference type="InterPro" id="IPR036380">
    <property type="entry name" value="Isochorismatase-like_sf"/>
</dbReference>
<dbReference type="InterPro" id="IPR000868">
    <property type="entry name" value="Isochorismatase-like_dom"/>
</dbReference>